<gene>
    <name evidence="1" type="ORF">PSS4_v1_660026</name>
</gene>
<dbReference type="InterPro" id="IPR038488">
    <property type="entry name" value="Integrase_DNA-bd_sf"/>
</dbReference>
<protein>
    <submittedName>
        <fullName evidence="1">Uncharacterized protein</fullName>
    </submittedName>
</protein>
<reference evidence="1" key="1">
    <citation type="submission" date="2015-10" db="EMBL/GenBank/DDBJ databases">
        <authorList>
            <person name="Gilbert D.G."/>
        </authorList>
    </citation>
    <scope>NUCLEOTIDE SEQUENCE</scope>
    <source>
        <strain evidence="1">Phyl III-seqv23</strain>
    </source>
</reference>
<accession>A0A0S4U8C8</accession>
<sequence>MVSSAVEHCLHTAGVTGSIPVPPTKFSTNVNQRCPETRDSSRLRGFFLARNAKVCPLTAGGKWGAILRASDRLSRGVAPMPLADTAIRNAKPSEKSIRLFDGGGLYIEVSPSGGQVVAIEVPLRRQGKAVVPWGVSRSRPEGSTRQA</sequence>
<name>A0A0S4U8C8_RALSL</name>
<dbReference type="AntiFam" id="ANF00010">
    <property type="entry name" value="tRNA translation"/>
</dbReference>
<evidence type="ECO:0000313" key="1">
    <source>
        <dbReference type="EMBL" id="CUV18489.1"/>
    </source>
</evidence>
<dbReference type="AlphaFoldDB" id="A0A0S4U8C8"/>
<organism evidence="1">
    <name type="scientific">Ralstonia solanacearum</name>
    <name type="common">Pseudomonas solanacearum</name>
    <dbReference type="NCBI Taxonomy" id="305"/>
    <lineage>
        <taxon>Bacteria</taxon>
        <taxon>Pseudomonadati</taxon>
        <taxon>Pseudomonadota</taxon>
        <taxon>Betaproteobacteria</taxon>
        <taxon>Burkholderiales</taxon>
        <taxon>Burkholderiaceae</taxon>
        <taxon>Ralstonia</taxon>
        <taxon>Ralstonia solanacearum species complex</taxon>
    </lineage>
</organism>
<proteinExistence type="predicted"/>
<dbReference type="EMBL" id="LN899821">
    <property type="protein sequence ID" value="CUV18489.1"/>
    <property type="molecule type" value="Genomic_DNA"/>
</dbReference>
<dbReference type="Gene3D" id="3.30.160.390">
    <property type="entry name" value="Integrase, DNA-binding domain"/>
    <property type="match status" value="1"/>
</dbReference>